<dbReference type="Proteomes" id="UP001296104">
    <property type="component" value="Unassembled WGS sequence"/>
</dbReference>
<dbReference type="EMBL" id="CAVMBE010000069">
    <property type="protein sequence ID" value="CAK4032723.1"/>
    <property type="molecule type" value="Genomic_DNA"/>
</dbReference>
<reference evidence="1" key="1">
    <citation type="submission" date="2023-11" db="EMBL/GenBank/DDBJ databases">
        <authorList>
            <person name="Alioto T."/>
            <person name="Alioto T."/>
            <person name="Gomez Garrido J."/>
        </authorList>
    </citation>
    <scope>NUCLEOTIDE SEQUENCE</scope>
</reference>
<evidence type="ECO:0000313" key="1">
    <source>
        <dbReference type="EMBL" id="CAK4032723.1"/>
    </source>
</evidence>
<protein>
    <submittedName>
        <fullName evidence="1">Uncharacterized protein</fullName>
    </submittedName>
</protein>
<sequence length="346" mass="38562">MAAWSHNNFLNEVRIQHPQGSTVFTNNDTHKSGALSVATSTKSCEHCSNTPKASTFILSPSKKSSVTITGMGWEQSDIGYACRIEKQTQPSVGPLSVSLWKLYYEGNDHYFEATHGNQPLTITLMIADTTGTPICPVSDIFKIEDGIFGKIARFDHFTRNPDVPVYEAEDRVSVDFDYPRRDPERQYRSDAEDPITISTGRKHKLIFSFPTVSKEVEHDVVAVHSIMPFKKMPKPALSHPYDGPGMAPRFDVVRMSSSSFSTITEDGCIHSSERIWHNHRSTTVWIPNPMLDEAGIFVVLVTLTNGAHAFSKDVGREEDFPFARARMEIVGAREGVPVGEMAGLVW</sequence>
<comment type="caution">
    <text evidence="1">The sequence shown here is derived from an EMBL/GenBank/DDBJ whole genome shotgun (WGS) entry which is preliminary data.</text>
</comment>
<name>A0AAI9EDW2_9PEZI</name>
<keyword evidence="2" id="KW-1185">Reference proteome</keyword>
<organism evidence="1 2">
    <name type="scientific">Lecanosticta acicola</name>
    <dbReference type="NCBI Taxonomy" id="111012"/>
    <lineage>
        <taxon>Eukaryota</taxon>
        <taxon>Fungi</taxon>
        <taxon>Dikarya</taxon>
        <taxon>Ascomycota</taxon>
        <taxon>Pezizomycotina</taxon>
        <taxon>Dothideomycetes</taxon>
        <taxon>Dothideomycetidae</taxon>
        <taxon>Mycosphaerellales</taxon>
        <taxon>Mycosphaerellaceae</taxon>
        <taxon>Lecanosticta</taxon>
    </lineage>
</organism>
<gene>
    <name evidence="1" type="ORF">LECACI_7A007881</name>
</gene>
<dbReference type="AlphaFoldDB" id="A0AAI9EDW2"/>
<accession>A0AAI9EDW2</accession>
<proteinExistence type="predicted"/>
<evidence type="ECO:0000313" key="2">
    <source>
        <dbReference type="Proteomes" id="UP001296104"/>
    </source>
</evidence>